<accession>A0A8X8WLP8</accession>
<dbReference type="GO" id="GO:0016491">
    <property type="term" value="F:oxidoreductase activity"/>
    <property type="evidence" value="ECO:0007669"/>
    <property type="project" value="UniProtKB-KW"/>
</dbReference>
<evidence type="ECO:0000256" key="2">
    <source>
        <dbReference type="ARBA" id="ARBA00004123"/>
    </source>
</evidence>
<evidence type="ECO:0000259" key="13">
    <source>
        <dbReference type="PROSITE" id="PS51184"/>
    </source>
</evidence>
<dbReference type="CDD" id="cd09917">
    <property type="entry name" value="F-box_SF"/>
    <property type="match status" value="1"/>
</dbReference>
<evidence type="ECO:0000256" key="6">
    <source>
        <dbReference type="ARBA" id="ARBA00023002"/>
    </source>
</evidence>
<feature type="compositionally biased region" description="Low complexity" evidence="11">
    <location>
        <begin position="1102"/>
        <end position="1113"/>
    </location>
</feature>
<evidence type="ECO:0008006" key="16">
    <source>
        <dbReference type="Google" id="ProtNLM"/>
    </source>
</evidence>
<dbReference type="PROSITE" id="PS51184">
    <property type="entry name" value="JMJC"/>
    <property type="match status" value="1"/>
</dbReference>
<dbReference type="SUPFAM" id="SSF51197">
    <property type="entry name" value="Clavaminate synthase-like"/>
    <property type="match status" value="1"/>
</dbReference>
<dbReference type="Pfam" id="PF13621">
    <property type="entry name" value="Cupin_8"/>
    <property type="match status" value="1"/>
</dbReference>
<dbReference type="GO" id="GO:0046872">
    <property type="term" value="F:metal ion binding"/>
    <property type="evidence" value="ECO:0007669"/>
    <property type="project" value="UniProtKB-KW"/>
</dbReference>
<dbReference type="EMBL" id="PNBA02000016">
    <property type="protein sequence ID" value="KAG6396408.1"/>
    <property type="molecule type" value="Genomic_DNA"/>
</dbReference>
<keyword evidence="7" id="KW-0408">Iron</keyword>
<dbReference type="InterPro" id="IPR001810">
    <property type="entry name" value="F-box_dom"/>
</dbReference>
<keyword evidence="9" id="KW-0539">Nucleus</keyword>
<comment type="similarity">
    <text evidence="3">Belongs to the WEB family.</text>
</comment>
<name>A0A8X8WLP8_SALSN</name>
<comment type="subcellular location">
    <subcellularLocation>
        <location evidence="2">Nucleus</location>
    </subcellularLocation>
</comment>
<feature type="compositionally biased region" description="Low complexity" evidence="11">
    <location>
        <begin position="1013"/>
        <end position="1026"/>
    </location>
</feature>
<evidence type="ECO:0000259" key="12">
    <source>
        <dbReference type="PROSITE" id="PS50181"/>
    </source>
</evidence>
<feature type="domain" description="F-box" evidence="12">
    <location>
        <begin position="23"/>
        <end position="69"/>
    </location>
</feature>
<evidence type="ECO:0000256" key="1">
    <source>
        <dbReference type="ARBA" id="ARBA00001954"/>
    </source>
</evidence>
<dbReference type="PROSITE" id="PS50181">
    <property type="entry name" value="FBOX"/>
    <property type="match status" value="1"/>
</dbReference>
<feature type="region of interest" description="Disordered" evidence="11">
    <location>
        <begin position="1686"/>
        <end position="1709"/>
    </location>
</feature>
<feature type="compositionally biased region" description="Basic and acidic residues" evidence="11">
    <location>
        <begin position="1820"/>
        <end position="1846"/>
    </location>
</feature>
<dbReference type="GO" id="GO:0009903">
    <property type="term" value="P:chloroplast avoidance movement"/>
    <property type="evidence" value="ECO:0007669"/>
    <property type="project" value="TreeGrafter"/>
</dbReference>
<evidence type="ECO:0000313" key="15">
    <source>
        <dbReference type="Proteomes" id="UP000298416"/>
    </source>
</evidence>
<gene>
    <name evidence="14" type="ORF">SASPL_142557</name>
</gene>
<comment type="cofactor">
    <cofactor evidence="1">
        <name>Fe(2+)</name>
        <dbReference type="ChEBI" id="CHEBI:29033"/>
    </cofactor>
</comment>
<evidence type="ECO:0000256" key="8">
    <source>
        <dbReference type="ARBA" id="ARBA00023054"/>
    </source>
</evidence>
<keyword evidence="6" id="KW-0560">Oxidoreductase</keyword>
<dbReference type="CDD" id="cd22265">
    <property type="entry name" value="UDM1_RNF168"/>
    <property type="match status" value="1"/>
</dbReference>
<proteinExistence type="inferred from homology"/>
<feature type="compositionally biased region" description="Basic and acidic residues" evidence="11">
    <location>
        <begin position="1785"/>
        <end position="1811"/>
    </location>
</feature>
<keyword evidence="15" id="KW-1185">Reference proteome</keyword>
<dbReference type="FunFam" id="2.60.120.650:FF:000045">
    <property type="entry name" value="F-box protein At1g78280"/>
    <property type="match status" value="1"/>
</dbReference>
<dbReference type="GO" id="GO:0009904">
    <property type="term" value="P:chloroplast accumulation movement"/>
    <property type="evidence" value="ECO:0007669"/>
    <property type="project" value="TreeGrafter"/>
</dbReference>
<reference evidence="14" key="2">
    <citation type="submission" date="2020-08" db="EMBL/GenBank/DDBJ databases">
        <title>Plant Genome Project.</title>
        <authorList>
            <person name="Zhang R.-G."/>
        </authorList>
    </citation>
    <scope>NUCLEOTIDE SEQUENCE</scope>
    <source>
        <strain evidence="14">Huo1</strain>
        <tissue evidence="14">Leaf</tissue>
    </source>
</reference>
<feature type="compositionally biased region" description="Low complexity" evidence="11">
    <location>
        <begin position="962"/>
        <end position="978"/>
    </location>
</feature>
<feature type="domain" description="JmjC" evidence="13">
    <location>
        <begin position="195"/>
        <end position="358"/>
    </location>
</feature>
<dbReference type="Proteomes" id="UP000298416">
    <property type="component" value="Unassembled WGS sequence"/>
</dbReference>
<dbReference type="InterPro" id="IPR003347">
    <property type="entry name" value="JmjC_dom"/>
</dbReference>
<evidence type="ECO:0000256" key="4">
    <source>
        <dbReference type="ARBA" id="ARBA00006801"/>
    </source>
</evidence>
<evidence type="ECO:0000256" key="10">
    <source>
        <dbReference type="SAM" id="Coils"/>
    </source>
</evidence>
<feature type="compositionally biased region" description="Basic and acidic residues" evidence="11">
    <location>
        <begin position="1129"/>
        <end position="1149"/>
    </location>
</feature>
<dbReference type="PANTHER" id="PTHR32054:SF31">
    <property type="entry name" value="PROTEIN WEAK CHLOROPLAST MOVEMENT UNDER BLUE LIGHT 1"/>
    <property type="match status" value="1"/>
</dbReference>
<evidence type="ECO:0000313" key="14">
    <source>
        <dbReference type="EMBL" id="KAG6396408.1"/>
    </source>
</evidence>
<protein>
    <recommendedName>
        <fullName evidence="16">Histone arginine demethylase JMJD6</fullName>
    </recommendedName>
</protein>
<dbReference type="InterPro" id="IPR036047">
    <property type="entry name" value="F-box-like_dom_sf"/>
</dbReference>
<dbReference type="SUPFAM" id="SSF81383">
    <property type="entry name" value="F-box domain"/>
    <property type="match status" value="1"/>
</dbReference>
<feature type="region of interest" description="Disordered" evidence="11">
    <location>
        <begin position="1783"/>
        <end position="1915"/>
    </location>
</feature>
<feature type="region of interest" description="Disordered" evidence="11">
    <location>
        <begin position="944"/>
        <end position="1195"/>
    </location>
</feature>
<dbReference type="Pfam" id="PF12937">
    <property type="entry name" value="F-box-like"/>
    <property type="match status" value="1"/>
</dbReference>
<evidence type="ECO:0000256" key="11">
    <source>
        <dbReference type="SAM" id="MobiDB-lite"/>
    </source>
</evidence>
<evidence type="ECO:0000256" key="5">
    <source>
        <dbReference type="ARBA" id="ARBA00022723"/>
    </source>
</evidence>
<comment type="caution">
    <text evidence="14">The sequence shown here is derived from an EMBL/GenBank/DDBJ whole genome shotgun (WGS) entry which is preliminary data.</text>
</comment>
<dbReference type="PANTHER" id="PTHR32054">
    <property type="entry name" value="HEAVY CHAIN, PUTATIVE, EXPRESSED-RELATED-RELATED"/>
    <property type="match status" value="1"/>
</dbReference>
<evidence type="ECO:0000256" key="9">
    <source>
        <dbReference type="ARBA" id="ARBA00023242"/>
    </source>
</evidence>
<sequence length="1915" mass="213576">MDSASPNTNPDFPPVKDRRTDALGDLRVIPDEILCIILTRLAPHDVGRLSCVSSVMYILCNEEPLWMSLCLCIANHEIEYKGSWKKTALDQCHTLLNGFSFDDGNVERKENMSFEEFHMDYDCLKPVMISGLADNWPARKSWTSEELLLKYPETKFRISQRSSKKVSMKFKDYVSYTQVQHDEDPLYIFSDEFGEVAPDLLKEYSVPHIFKEDYFDVLDIDQRPSYRWLIIGPERSGASWHVDPGLTSAWNTLLCGRKRWALYPPGRVPLGVTMHVNENDGDVDIEGPSSLQWWLDFYPLLADADKPIECTQLPGETIYVPSGWWHCVLNLETTIAVTQNFVNSKNFEFVCLDMAPGYRHKGVCRAGLLALDDSSFVDDENNSMCTENGSSHFNLDRREKRLRIEEGCSENGTNGKSMTDGCGGDLEYSYNISFLSKFLDHERDHYNSLWSSGNCIGQREMRDWLWKLWVQNPGLRDLIWKGACLALNAGIWYERVGAICNFLEFPGPSLEEKLPVGTGSNPVYLIDDYVIKIFVEGGLEASLYCLGTELEFYNIVHKLDSSLKTYIPSVLASGILLSENGSYRVLPWDGKGIPELIGSSGISTIKHKEVDYPFGLVAKKNFEYLNAGKPLNESENCAKPSSVWPYIVTRRCKGKIFAELRDTLSSEDELNLASFLGKQLHDLHLLPVPRPSCNISVPVIGEDYIQPLHCSGLSENVTDKIGHPADLELFISILNRKRKDVGKRLSQWGHPIPSNLIEKVDDYIPRDLNILFDQLEHKTECRSYTWIHSDIMDDNIYMMPYSDSMLEENLSEPCVEEGGAHIKRTNSSNIHKLSWVPSYILDFSNLSAVMREPILDLIPVYLDIFRGDPRLLKQFLNSYKLPFVRQKTLSEGVESNRFSRLSYRAMCYCILHDDNVLGAIFSIWKELRSATSWEEVEEKVWEGAMNSDDDDSPYASPTLDDNASNNTNASSPRSRASPQGLDDENKPSNFFSNSEERAALERAVASLEDEKNSSVGVSSSDVSSSVNRADYPSEDVKTKAPLVVVSEDRPVKCLEDDDTSDVSSSKGKASPAAVISDTKAADVSSSKDKASPAPVISDNKAADASTAKDSAPTPQGRASPAVALMSSEDENKSDSVVPKAEESNKKKETYFTQSEAKSDAVPPSPVVSSEKEAPSVLMVPEDGDPPGNASLYSFPTYGESKSSSALELKTSRNDVANGHAVKDDKAESKIVARPSTDDDCVAAVPSPHHRRCVSVDIAKIPANYSNSTPSPKTDLGRARTHIDTRPPFESVKAAVSKFGGIVDWKAHRVHTVERRKYIEQELDKAQEEMPSCKQLCQAANEAKIQVLKQLESTKRLIEELKLNLERAQTEEQQAKQDSELAKLRVEEMEQGIADEASFAAKAQLEVAKARHAAAVAELKSIKDELEQLRRDYDLLIAEKEAAEKKAEEAHFASKQVDKSVESLTIELITLKQSLDSAHSAHLEAEEHRIGAVMAKEQDSLNWEVELKQAEEELEKLNQQMITTKELKSKLAEAMTLLQDLKAELAAYMESKSDETGSEDPLKEPLTKTRADFETAINAAKKELSDVKLKLERATKEENILKVASASLKSQLENENAELQAIQEREGTASAAATSLHAELNRIKSEINAIRMKEEEEREKLVDLPLQMQKAAEEVEQAKELARTAGEELKKATDEAEEAKAGVSTREGKLRAVQKEIEAAKAAERLALAAISALQESESAQRNVDEDSVNGITLSLEEYYELSKRAHEAEEQANMRVAAAMSQIEAAKESEQKSLNKLEEVSQDMSKRKDALEIALQKAEAATERKLGAEQELRNWRADQEQKRKNAESATSATNTGKSSKDGKDSKNQKSPKSGSSKGTDTQDGKAGKKKKKSFFPRIFMFLGRKKSSHSSSKGE</sequence>
<keyword evidence="5" id="KW-0479">Metal-binding</keyword>
<keyword evidence="8 10" id="KW-0175">Coiled coil</keyword>
<comment type="similarity">
    <text evidence="4">Belongs to the JARID1 histone demethylase family.</text>
</comment>
<dbReference type="InterPro" id="IPR008545">
    <property type="entry name" value="Web"/>
</dbReference>
<organism evidence="14">
    <name type="scientific">Salvia splendens</name>
    <name type="common">Scarlet sage</name>
    <dbReference type="NCBI Taxonomy" id="180675"/>
    <lineage>
        <taxon>Eukaryota</taxon>
        <taxon>Viridiplantae</taxon>
        <taxon>Streptophyta</taxon>
        <taxon>Embryophyta</taxon>
        <taxon>Tracheophyta</taxon>
        <taxon>Spermatophyta</taxon>
        <taxon>Magnoliopsida</taxon>
        <taxon>eudicotyledons</taxon>
        <taxon>Gunneridae</taxon>
        <taxon>Pentapetalae</taxon>
        <taxon>asterids</taxon>
        <taxon>lamiids</taxon>
        <taxon>Lamiales</taxon>
        <taxon>Lamiaceae</taxon>
        <taxon>Nepetoideae</taxon>
        <taxon>Mentheae</taxon>
        <taxon>Salviinae</taxon>
        <taxon>Salvia</taxon>
        <taxon>Salvia subgen. Calosphace</taxon>
        <taxon>core Calosphace</taxon>
    </lineage>
</organism>
<dbReference type="Pfam" id="PF05701">
    <property type="entry name" value="WEMBL"/>
    <property type="match status" value="1"/>
</dbReference>
<dbReference type="Gene3D" id="2.60.120.650">
    <property type="entry name" value="Cupin"/>
    <property type="match status" value="1"/>
</dbReference>
<dbReference type="InterPro" id="IPR041667">
    <property type="entry name" value="Cupin_8"/>
</dbReference>
<dbReference type="GO" id="GO:0005829">
    <property type="term" value="C:cytosol"/>
    <property type="evidence" value="ECO:0007669"/>
    <property type="project" value="TreeGrafter"/>
</dbReference>
<dbReference type="SMART" id="SM00558">
    <property type="entry name" value="JmjC"/>
    <property type="match status" value="1"/>
</dbReference>
<feature type="compositionally biased region" description="Basic and acidic residues" evidence="11">
    <location>
        <begin position="1858"/>
        <end position="1867"/>
    </location>
</feature>
<feature type="coiled-coil region" evidence="10">
    <location>
        <begin position="1322"/>
        <end position="1445"/>
    </location>
</feature>
<evidence type="ECO:0000256" key="3">
    <source>
        <dbReference type="ARBA" id="ARBA00005485"/>
    </source>
</evidence>
<dbReference type="GO" id="GO:0005634">
    <property type="term" value="C:nucleus"/>
    <property type="evidence" value="ECO:0007669"/>
    <property type="project" value="UniProtKB-SubCell"/>
</dbReference>
<feature type="region of interest" description="Disordered" evidence="11">
    <location>
        <begin position="1214"/>
        <end position="1244"/>
    </location>
</feature>
<reference evidence="14" key="1">
    <citation type="submission" date="2018-01" db="EMBL/GenBank/DDBJ databases">
        <authorList>
            <person name="Mao J.F."/>
        </authorList>
    </citation>
    <scope>NUCLEOTIDE SEQUENCE</scope>
    <source>
        <strain evidence="14">Huo1</strain>
        <tissue evidence="14">Leaf</tissue>
    </source>
</reference>
<feature type="compositionally biased region" description="Basic and acidic residues" evidence="11">
    <location>
        <begin position="1220"/>
        <end position="1230"/>
    </location>
</feature>
<evidence type="ECO:0000256" key="7">
    <source>
        <dbReference type="ARBA" id="ARBA00023004"/>
    </source>
</evidence>